<proteinExistence type="predicted"/>
<dbReference type="EMBL" id="CP003333">
    <property type="protein sequence ID" value="AFL67823.1"/>
    <property type="molecule type" value="Genomic_DNA"/>
</dbReference>
<accession>I3XV49</accession>
<dbReference type="PANTHER" id="PTHR37809:SF1">
    <property type="entry name" value="RIBOSOMAL PROTEIN S12 METHYLTHIOTRANSFERASE ACCESSORY FACTOR YCAO"/>
    <property type="match status" value="1"/>
</dbReference>
<dbReference type="Pfam" id="PF02624">
    <property type="entry name" value="YcaO"/>
    <property type="match status" value="1"/>
</dbReference>
<protein>
    <recommendedName>
        <fullName evidence="1">YcaO domain-containing protein</fullName>
    </recommendedName>
</protein>
<dbReference type="RefSeq" id="WP_014768703.1">
    <property type="nucleotide sequence ID" value="NC_018002.1"/>
</dbReference>
<gene>
    <name evidence="2" type="ordered locus">Sulba_0506</name>
</gene>
<dbReference type="eggNOG" id="COG1944">
    <property type="taxonomic scope" value="Bacteria"/>
</dbReference>
<dbReference type="InterPro" id="IPR003776">
    <property type="entry name" value="YcaO-like_dom"/>
</dbReference>
<organism evidence="2 3">
    <name type="scientific">Sulfurospirillum barnesii (strain ATCC 700032 / DSM 10660 / SES-3)</name>
    <dbReference type="NCBI Taxonomy" id="760154"/>
    <lineage>
        <taxon>Bacteria</taxon>
        <taxon>Pseudomonadati</taxon>
        <taxon>Campylobacterota</taxon>
        <taxon>Epsilonproteobacteria</taxon>
        <taxon>Campylobacterales</taxon>
        <taxon>Sulfurospirillaceae</taxon>
        <taxon>Sulfurospirillum</taxon>
    </lineage>
</organism>
<reference evidence="2 3" key="1">
    <citation type="submission" date="2012-06" db="EMBL/GenBank/DDBJ databases">
        <title>Complete sequence of Sulfurospirillum barnesii SES-3.</title>
        <authorList>
            <consortium name="US DOE Joint Genome Institute"/>
            <person name="Lucas S."/>
            <person name="Han J."/>
            <person name="Lapidus A."/>
            <person name="Cheng J.-F."/>
            <person name="Goodwin L."/>
            <person name="Pitluck S."/>
            <person name="Peters L."/>
            <person name="Ovchinnikova G."/>
            <person name="Lu M."/>
            <person name="Detter J.C."/>
            <person name="Han C."/>
            <person name="Tapia R."/>
            <person name="Land M."/>
            <person name="Hauser L."/>
            <person name="Kyrpides N."/>
            <person name="Ivanova N."/>
            <person name="Pagani I."/>
            <person name="Stolz J."/>
            <person name="Arkin A."/>
            <person name="Dehal P."/>
            <person name="Oremland R."/>
            <person name="Saltikov C."/>
            <person name="Basu P."/>
            <person name="Hollibaugh J."/>
            <person name="Newman D."/>
            <person name="Stolyar S."/>
            <person name="Hazen T."/>
            <person name="Woyke T."/>
        </authorList>
    </citation>
    <scope>NUCLEOTIDE SEQUENCE [LARGE SCALE GENOMIC DNA]</scope>
    <source>
        <strain evidence="3">ATCC 700032 / DSM 10660 / SES-3</strain>
    </source>
</reference>
<dbReference type="STRING" id="760154.Sulba_0506"/>
<dbReference type="PATRIC" id="fig|760154.4.peg.505"/>
<dbReference type="AlphaFoldDB" id="I3XV49"/>
<dbReference type="KEGG" id="sba:Sulba_0506"/>
<evidence type="ECO:0000313" key="3">
    <source>
        <dbReference type="Proteomes" id="UP000006176"/>
    </source>
</evidence>
<dbReference type="Gene3D" id="3.30.1330.230">
    <property type="match status" value="1"/>
</dbReference>
<dbReference type="Proteomes" id="UP000006176">
    <property type="component" value="Chromosome"/>
</dbReference>
<dbReference type="PROSITE" id="PS51664">
    <property type="entry name" value="YCAO"/>
    <property type="match status" value="1"/>
</dbReference>
<keyword evidence="3" id="KW-1185">Reference proteome</keyword>
<dbReference type="PANTHER" id="PTHR37809">
    <property type="entry name" value="RIBOSOMAL PROTEIN S12 METHYLTHIOTRANSFERASE ACCESSORY FACTOR YCAO"/>
    <property type="match status" value="1"/>
</dbReference>
<feature type="domain" description="YcaO" evidence="1">
    <location>
        <begin position="58"/>
        <end position="419"/>
    </location>
</feature>
<dbReference type="OrthoDB" id="5380721at2"/>
<dbReference type="HOGENOM" id="CLU_022530_1_0_7"/>
<name>I3XV49_SULBS</name>
<sequence length="542" mass="62278">MHILSKNESLENSIASMQSILEELNFGLHFKEEKHPLNHCYSINLASTHVPNHIYSNGKGALSLASKASALGEYIERLQTNNFFIDFHLPKRAYFPDEKVFEFGEDYLNASLRALYNPHDEMSDEDFVDFNSDYEDKVVALPFISEFSNEKVYIPINILSNLYVSNGLASGNTPAEAKVQALSEIFERYVKFEIIKNGYALPLFPEEIIEQFPKLHADREALRRAGFIVDVLDASLGGKFPVTAISLINPKNNTLFVSFGAHPILEVSLERTMSELMQGRGLENLDTFEIPTFDMNLVSDSFNLEAHFIDSNGKMGFSFLGKTKSFSYSPWAYEGEGSEAEYAFLCAIVKAMGKEMYLREYTYLDFYSCQMLVPSLSEVYPIEDMVYQNRNVGKFIRNAVLSFENYEPEELLEMVEPLEDSLNMEKYLGVIFEQNFHMCDFKAQLHLLLGNEEEALAYLELSSHPLKTLLCEMLQFRLQKLKWSEYAPAFYALFGEKEVLHVKAILDKKAYFIDISLHEHYTNMLEMYDTLAHKKAKIVRYM</sequence>
<evidence type="ECO:0000313" key="2">
    <source>
        <dbReference type="EMBL" id="AFL67823.1"/>
    </source>
</evidence>
<evidence type="ECO:0000259" key="1">
    <source>
        <dbReference type="PROSITE" id="PS51664"/>
    </source>
</evidence>
<dbReference type="NCBIfam" id="TIGR00702">
    <property type="entry name" value="YcaO-type kinase domain"/>
    <property type="match status" value="1"/>
</dbReference>